<dbReference type="Proteomes" id="UP001384579">
    <property type="component" value="Unassembled WGS sequence"/>
</dbReference>
<evidence type="ECO:0000313" key="1">
    <source>
        <dbReference type="EMBL" id="MEK0188015.1"/>
    </source>
</evidence>
<proteinExistence type="predicted"/>
<sequence>MHWLSFIWLLERTFLRWGAIGLCCLFYQSLGSPHAASDRAPVVWHHHHARSAIDEIDYWL</sequence>
<gene>
    <name evidence="1" type="ORF">WMG39_24705</name>
</gene>
<comment type="caution">
    <text evidence="1">The sequence shown here is derived from an EMBL/GenBank/DDBJ whole genome shotgun (WGS) entry which is preliminary data.</text>
</comment>
<dbReference type="EMBL" id="JBBLXS010000491">
    <property type="protein sequence ID" value="MEK0188015.1"/>
    <property type="molecule type" value="Genomic_DNA"/>
</dbReference>
<name>A0ABU8YUN1_9CYAN</name>
<protein>
    <submittedName>
        <fullName evidence="1">Uncharacterized protein</fullName>
    </submittedName>
</protein>
<organism evidence="1 2">
    <name type="scientific">Microcoleus anatoxicus PTRS2</name>
    <dbReference type="NCBI Taxonomy" id="2705321"/>
    <lineage>
        <taxon>Bacteria</taxon>
        <taxon>Bacillati</taxon>
        <taxon>Cyanobacteriota</taxon>
        <taxon>Cyanophyceae</taxon>
        <taxon>Oscillatoriophycideae</taxon>
        <taxon>Oscillatoriales</taxon>
        <taxon>Microcoleaceae</taxon>
        <taxon>Microcoleus</taxon>
        <taxon>Microcoleus anatoxicus</taxon>
    </lineage>
</organism>
<reference evidence="1 2" key="1">
    <citation type="journal article" date="2020" name="Harmful Algae">
        <title>Molecular and morphological characterization of a novel dihydroanatoxin-a producing Microcoleus species (cyanobacteria) from the Russian River, California, USA.</title>
        <authorList>
            <person name="Conklin K.Y."/>
            <person name="Stancheva R."/>
            <person name="Otten T.G."/>
            <person name="Fadness R."/>
            <person name="Boyer G.L."/>
            <person name="Read B."/>
            <person name="Zhang X."/>
            <person name="Sheath R.G."/>
        </authorList>
    </citation>
    <scope>NUCLEOTIDE SEQUENCE [LARGE SCALE GENOMIC DNA]</scope>
    <source>
        <strain evidence="1 2">PTRS2</strain>
    </source>
</reference>
<keyword evidence="2" id="KW-1185">Reference proteome</keyword>
<dbReference type="RefSeq" id="WP_340520761.1">
    <property type="nucleotide sequence ID" value="NZ_JBBLXS010000491.1"/>
</dbReference>
<evidence type="ECO:0000313" key="2">
    <source>
        <dbReference type="Proteomes" id="UP001384579"/>
    </source>
</evidence>
<accession>A0ABU8YUN1</accession>